<dbReference type="Proteomes" id="UP000008801">
    <property type="component" value="Chromosome"/>
</dbReference>
<dbReference type="GO" id="GO:0004146">
    <property type="term" value="F:dihydrofolate reductase activity"/>
    <property type="evidence" value="ECO:0007669"/>
    <property type="project" value="InterPro"/>
</dbReference>
<gene>
    <name evidence="2" type="ORF">EC1_12560</name>
</gene>
<dbReference type="STRING" id="717960.EC1_12560"/>
<dbReference type="KEGG" id="euc:EC1_12560"/>
<dbReference type="InterPro" id="IPR024072">
    <property type="entry name" value="DHFR-like_dom_sf"/>
</dbReference>
<dbReference type="Pfam" id="PF00186">
    <property type="entry name" value="DHFR_1"/>
    <property type="match status" value="1"/>
</dbReference>
<organism evidence="2 3">
    <name type="scientific">Faecalitalea cylindroides T2-87</name>
    <dbReference type="NCBI Taxonomy" id="717960"/>
    <lineage>
        <taxon>Bacteria</taxon>
        <taxon>Bacillati</taxon>
        <taxon>Bacillota</taxon>
        <taxon>Erysipelotrichia</taxon>
        <taxon>Erysipelotrichales</taxon>
        <taxon>Erysipelotrichaceae</taxon>
        <taxon>Faecalitalea</taxon>
    </lineage>
</organism>
<sequence>MKLTMIAAIGKNRELGKNNDLIWHLPTDLKFLENKQKDIRS</sequence>
<dbReference type="InterPro" id="IPR001796">
    <property type="entry name" value="DHFR_dom"/>
</dbReference>
<dbReference type="EMBL" id="FP929041">
    <property type="protein sequence ID" value="CBK88712.1"/>
    <property type="molecule type" value="Genomic_DNA"/>
</dbReference>
<evidence type="ECO:0000313" key="2">
    <source>
        <dbReference type="EMBL" id="CBK88712.1"/>
    </source>
</evidence>
<reference evidence="2 3" key="2">
    <citation type="submission" date="2010-03" db="EMBL/GenBank/DDBJ databases">
        <authorList>
            <person name="Pajon A."/>
        </authorList>
    </citation>
    <scope>NUCLEOTIDE SEQUENCE [LARGE SCALE GENOMIC DNA]</scope>
    <source>
        <strain evidence="2 3">T2-87</strain>
    </source>
</reference>
<dbReference type="HOGENOM" id="CLU_3270309_0_0_9"/>
<reference evidence="2 3" key="1">
    <citation type="submission" date="2010-03" db="EMBL/GenBank/DDBJ databases">
        <title>The genome sequence of Eubacterium cylindroides T2-87.</title>
        <authorList>
            <consortium name="metaHIT consortium -- http://www.metahit.eu/"/>
            <person name="Pajon A."/>
            <person name="Turner K."/>
            <person name="Parkhill J."/>
            <person name="Duncan S."/>
            <person name="Flint H."/>
        </authorList>
    </citation>
    <scope>NUCLEOTIDE SEQUENCE [LARGE SCALE GENOMIC DNA]</scope>
    <source>
        <strain evidence="2 3">T2-87</strain>
    </source>
</reference>
<dbReference type="GO" id="GO:0046654">
    <property type="term" value="P:tetrahydrofolate biosynthetic process"/>
    <property type="evidence" value="ECO:0007669"/>
    <property type="project" value="InterPro"/>
</dbReference>
<dbReference type="AlphaFoldDB" id="D4JEU0"/>
<accession>D4JEU0</accession>
<feature type="domain" description="DHFR" evidence="1">
    <location>
        <begin position="3"/>
        <end position="34"/>
    </location>
</feature>
<proteinExistence type="predicted"/>
<dbReference type="SUPFAM" id="SSF53597">
    <property type="entry name" value="Dihydrofolate reductase-like"/>
    <property type="match status" value="1"/>
</dbReference>
<dbReference type="Gene3D" id="3.40.430.10">
    <property type="entry name" value="Dihydrofolate Reductase, subunit A"/>
    <property type="match status" value="1"/>
</dbReference>
<evidence type="ECO:0000313" key="3">
    <source>
        <dbReference type="Proteomes" id="UP000008801"/>
    </source>
</evidence>
<evidence type="ECO:0000259" key="1">
    <source>
        <dbReference type="Pfam" id="PF00186"/>
    </source>
</evidence>
<name>D4JEU0_9FIRM</name>
<protein>
    <submittedName>
        <fullName evidence="2">Dihydrofolate reductase</fullName>
    </submittedName>
</protein>